<dbReference type="InterPro" id="IPR032818">
    <property type="entry name" value="DedA-like"/>
</dbReference>
<evidence type="ECO:0000313" key="9">
    <source>
        <dbReference type="EMBL" id="QPT40462.1"/>
    </source>
</evidence>
<evidence type="ECO:0000256" key="3">
    <source>
        <dbReference type="ARBA" id="ARBA00022475"/>
    </source>
</evidence>
<dbReference type="STRING" id="1122619.GCA_000373745_01239"/>
<organism evidence="10 11">
    <name type="scientific">Oligella ureolytica</name>
    <dbReference type="NCBI Taxonomy" id="90244"/>
    <lineage>
        <taxon>Bacteria</taxon>
        <taxon>Pseudomonadati</taxon>
        <taxon>Pseudomonadota</taxon>
        <taxon>Betaproteobacteria</taxon>
        <taxon>Burkholderiales</taxon>
        <taxon>Alcaligenaceae</taxon>
        <taxon>Oligella</taxon>
    </lineage>
</organism>
<keyword evidence="3 7" id="KW-1003">Cell membrane</keyword>
<dbReference type="EMBL" id="UGSB01000001">
    <property type="protein sequence ID" value="SUA51196.1"/>
    <property type="molecule type" value="Genomic_DNA"/>
</dbReference>
<dbReference type="PANTHER" id="PTHR30353:SF15">
    <property type="entry name" value="INNER MEMBRANE PROTEIN YABI"/>
    <property type="match status" value="1"/>
</dbReference>
<evidence type="ECO:0000256" key="4">
    <source>
        <dbReference type="ARBA" id="ARBA00022692"/>
    </source>
</evidence>
<sequence>MIELIERLIDFMEAHQTWALVLIFFVTFIECFFIIGLFIPAATILLAVGALVGASDLNFFFVSIAAIAGSIIASSISYHIGTKIRPTLRQRRVYQRHRRLFLSSKVMLSRYGAKAIFIGRFISPLRPTLSTAAGAFQVNQLKFEIANVTSSMIWPMIFLLPGYLIVH</sequence>
<reference evidence="9 12" key="2">
    <citation type="submission" date="2020-12" db="EMBL/GenBank/DDBJ databases">
        <title>FDA dAtabase for Regulatory Grade micrObial Sequences (FDA-ARGOS): Supporting development and validation of Infectious Disease Dx tests.</title>
        <authorList>
            <person name="Sproer C."/>
            <person name="Gronow S."/>
            <person name="Severitt S."/>
            <person name="Schroder I."/>
            <person name="Tallon L."/>
            <person name="Sadzewicz L."/>
            <person name="Zhao X."/>
            <person name="Boylan J."/>
            <person name="Ott S."/>
            <person name="Bowen H."/>
            <person name="Vavikolanu K."/>
            <person name="Mehta A."/>
            <person name="Aluvathingal J."/>
            <person name="Nadendla S."/>
            <person name="Lowell S."/>
            <person name="Myers T."/>
            <person name="Yan Y."/>
            <person name="Sichtig H."/>
        </authorList>
    </citation>
    <scope>NUCLEOTIDE SEQUENCE [LARGE SCALE GENOMIC DNA]</scope>
    <source>
        <strain evidence="9 12">FDAARGOS_872</strain>
    </source>
</reference>
<evidence type="ECO:0000313" key="10">
    <source>
        <dbReference type="EMBL" id="SUA51196.1"/>
    </source>
</evidence>
<evidence type="ECO:0000256" key="1">
    <source>
        <dbReference type="ARBA" id="ARBA00004651"/>
    </source>
</evidence>
<evidence type="ECO:0000256" key="2">
    <source>
        <dbReference type="ARBA" id="ARBA00010792"/>
    </source>
</evidence>
<accession>A0A378XE78</accession>
<feature type="domain" description="VTT" evidence="8">
    <location>
        <begin position="39"/>
        <end position="163"/>
    </location>
</feature>
<keyword evidence="5 7" id="KW-1133">Transmembrane helix</keyword>
<evidence type="ECO:0000313" key="12">
    <source>
        <dbReference type="Proteomes" id="UP000594903"/>
    </source>
</evidence>
<keyword evidence="12" id="KW-1185">Reference proteome</keyword>
<gene>
    <name evidence="10" type="primary">yabI_2</name>
    <name evidence="9" type="ORF">I6G29_02300</name>
    <name evidence="10" type="ORF">NCTC11997_00509</name>
</gene>
<evidence type="ECO:0000256" key="5">
    <source>
        <dbReference type="ARBA" id="ARBA00022989"/>
    </source>
</evidence>
<evidence type="ECO:0000256" key="7">
    <source>
        <dbReference type="RuleBase" id="RU367016"/>
    </source>
</evidence>
<keyword evidence="6 7" id="KW-0472">Membrane</keyword>
<name>A0A378XE78_9BURK</name>
<dbReference type="Proteomes" id="UP000594903">
    <property type="component" value="Chromosome"/>
</dbReference>
<feature type="transmembrane region" description="Helical" evidence="7">
    <location>
        <begin position="145"/>
        <end position="166"/>
    </location>
</feature>
<evidence type="ECO:0000259" key="8">
    <source>
        <dbReference type="Pfam" id="PF09335"/>
    </source>
</evidence>
<dbReference type="OrthoDB" id="9780918at2"/>
<feature type="transmembrane region" description="Helical" evidence="7">
    <location>
        <begin position="59"/>
        <end position="80"/>
    </location>
</feature>
<feature type="transmembrane region" description="Helical" evidence="7">
    <location>
        <begin position="100"/>
        <end position="122"/>
    </location>
</feature>
<dbReference type="Proteomes" id="UP000254603">
    <property type="component" value="Unassembled WGS sequence"/>
</dbReference>
<comment type="similarity">
    <text evidence="2 7">Belongs to the DedA family.</text>
</comment>
<dbReference type="InterPro" id="IPR032816">
    <property type="entry name" value="VTT_dom"/>
</dbReference>
<protein>
    <submittedName>
        <fullName evidence="9">DedA family protein</fullName>
    </submittedName>
    <submittedName>
        <fullName evidence="10">Inner membrane protein yabI</fullName>
    </submittedName>
</protein>
<feature type="transmembrane region" description="Helical" evidence="7">
    <location>
        <begin position="20"/>
        <end position="53"/>
    </location>
</feature>
<evidence type="ECO:0000313" key="11">
    <source>
        <dbReference type="Proteomes" id="UP000254603"/>
    </source>
</evidence>
<comment type="subcellular location">
    <subcellularLocation>
        <location evidence="1 7">Cell membrane</location>
        <topology evidence="1 7">Multi-pass membrane protein</topology>
    </subcellularLocation>
</comment>
<proteinExistence type="inferred from homology"/>
<dbReference type="EMBL" id="CP065725">
    <property type="protein sequence ID" value="QPT40462.1"/>
    <property type="molecule type" value="Genomic_DNA"/>
</dbReference>
<reference evidence="10 11" key="1">
    <citation type="submission" date="2018-06" db="EMBL/GenBank/DDBJ databases">
        <authorList>
            <consortium name="Pathogen Informatics"/>
            <person name="Doyle S."/>
        </authorList>
    </citation>
    <scope>NUCLEOTIDE SEQUENCE [LARGE SCALE GENOMIC DNA]</scope>
    <source>
        <strain evidence="10 11">NCTC11997</strain>
    </source>
</reference>
<dbReference type="Pfam" id="PF09335">
    <property type="entry name" value="VTT_dom"/>
    <property type="match status" value="1"/>
</dbReference>
<dbReference type="PANTHER" id="PTHR30353">
    <property type="entry name" value="INNER MEMBRANE PROTEIN DEDA-RELATED"/>
    <property type="match status" value="1"/>
</dbReference>
<evidence type="ECO:0000256" key="6">
    <source>
        <dbReference type="ARBA" id="ARBA00023136"/>
    </source>
</evidence>
<dbReference type="AlphaFoldDB" id="A0A378XE78"/>
<dbReference type="GO" id="GO:0005886">
    <property type="term" value="C:plasma membrane"/>
    <property type="evidence" value="ECO:0007669"/>
    <property type="project" value="UniProtKB-SubCell"/>
</dbReference>
<keyword evidence="4 7" id="KW-0812">Transmembrane</keyword>
<dbReference type="RefSeq" id="WP_018574424.1">
    <property type="nucleotide sequence ID" value="NZ_CP065725.1"/>
</dbReference>